<protein>
    <recommendedName>
        <fullName evidence="4">C1q domain-containing protein</fullName>
    </recommendedName>
</protein>
<dbReference type="PANTHER" id="PTHR22923">
    <property type="entry name" value="CEREBELLIN-RELATED"/>
    <property type="match status" value="1"/>
</dbReference>
<evidence type="ECO:0000313" key="6">
    <source>
        <dbReference type="Proteomes" id="UP000828390"/>
    </source>
</evidence>
<reference evidence="5" key="2">
    <citation type="submission" date="2020-11" db="EMBL/GenBank/DDBJ databases">
        <authorList>
            <person name="McCartney M.A."/>
            <person name="Auch B."/>
            <person name="Kono T."/>
            <person name="Mallez S."/>
            <person name="Becker A."/>
            <person name="Gohl D.M."/>
            <person name="Silverstein K.A.T."/>
            <person name="Koren S."/>
            <person name="Bechman K.B."/>
            <person name="Herman A."/>
            <person name="Abrahante J.E."/>
            <person name="Garbe J."/>
        </authorList>
    </citation>
    <scope>NUCLEOTIDE SEQUENCE</scope>
    <source>
        <strain evidence="5">Duluth1</strain>
        <tissue evidence="5">Whole animal</tissue>
    </source>
</reference>
<dbReference type="Gene3D" id="2.60.120.40">
    <property type="match status" value="1"/>
</dbReference>
<accession>A0A9D3YC81</accession>
<gene>
    <name evidence="5" type="ORF">DPMN_085145</name>
</gene>
<organism evidence="5 6">
    <name type="scientific">Dreissena polymorpha</name>
    <name type="common">Zebra mussel</name>
    <name type="synonym">Mytilus polymorpha</name>
    <dbReference type="NCBI Taxonomy" id="45954"/>
    <lineage>
        <taxon>Eukaryota</taxon>
        <taxon>Metazoa</taxon>
        <taxon>Spiralia</taxon>
        <taxon>Lophotrochozoa</taxon>
        <taxon>Mollusca</taxon>
        <taxon>Bivalvia</taxon>
        <taxon>Autobranchia</taxon>
        <taxon>Heteroconchia</taxon>
        <taxon>Euheterodonta</taxon>
        <taxon>Imparidentia</taxon>
        <taxon>Neoheterodontei</taxon>
        <taxon>Myida</taxon>
        <taxon>Dreissenoidea</taxon>
        <taxon>Dreissenidae</taxon>
        <taxon>Dreissena</taxon>
    </lineage>
</organism>
<dbReference type="Proteomes" id="UP000828390">
    <property type="component" value="Unassembled WGS sequence"/>
</dbReference>
<feature type="domain" description="C1q" evidence="4">
    <location>
        <begin position="1"/>
        <end position="128"/>
    </location>
</feature>
<keyword evidence="3" id="KW-0732">Signal</keyword>
<dbReference type="EMBL" id="JAIWYP010000016">
    <property type="protein sequence ID" value="KAH3697640.1"/>
    <property type="molecule type" value="Genomic_DNA"/>
</dbReference>
<evidence type="ECO:0000259" key="4">
    <source>
        <dbReference type="PROSITE" id="PS50871"/>
    </source>
</evidence>
<dbReference type="InterPro" id="IPR008983">
    <property type="entry name" value="Tumour_necrosis_fac-like_dom"/>
</dbReference>
<comment type="subcellular location">
    <subcellularLocation>
        <location evidence="1">Secreted</location>
    </subcellularLocation>
</comment>
<dbReference type="InterPro" id="IPR050822">
    <property type="entry name" value="Cerebellin_Synaptic_Org"/>
</dbReference>
<name>A0A9D3YC81_DREPO</name>
<dbReference type="PRINTS" id="PR00007">
    <property type="entry name" value="COMPLEMNTC1Q"/>
</dbReference>
<reference evidence="5" key="1">
    <citation type="journal article" date="2019" name="bioRxiv">
        <title>The Genome of the Zebra Mussel, Dreissena polymorpha: A Resource for Invasive Species Research.</title>
        <authorList>
            <person name="McCartney M.A."/>
            <person name="Auch B."/>
            <person name="Kono T."/>
            <person name="Mallez S."/>
            <person name="Zhang Y."/>
            <person name="Obille A."/>
            <person name="Becker A."/>
            <person name="Abrahante J.E."/>
            <person name="Garbe J."/>
            <person name="Badalamenti J.P."/>
            <person name="Herman A."/>
            <person name="Mangelson H."/>
            <person name="Liachko I."/>
            <person name="Sullivan S."/>
            <person name="Sone E.D."/>
            <person name="Koren S."/>
            <person name="Silverstein K.A.T."/>
            <person name="Beckman K.B."/>
            <person name="Gohl D.M."/>
        </authorList>
    </citation>
    <scope>NUCLEOTIDE SEQUENCE</scope>
    <source>
        <strain evidence="5">Duluth1</strain>
        <tissue evidence="5">Whole animal</tissue>
    </source>
</reference>
<evidence type="ECO:0000313" key="5">
    <source>
        <dbReference type="EMBL" id="KAH3697640.1"/>
    </source>
</evidence>
<proteinExistence type="predicted"/>
<dbReference type="PANTHER" id="PTHR22923:SF116">
    <property type="entry name" value="C1Q DOMAIN-CONTAINING PROTEIN"/>
    <property type="match status" value="1"/>
</dbReference>
<keyword evidence="2" id="KW-0964">Secreted</keyword>
<evidence type="ECO:0000256" key="3">
    <source>
        <dbReference type="ARBA" id="ARBA00022729"/>
    </source>
</evidence>
<dbReference type="Pfam" id="PF00386">
    <property type="entry name" value="C1q"/>
    <property type="match status" value="1"/>
</dbReference>
<dbReference type="AlphaFoldDB" id="A0A9D3YC81"/>
<dbReference type="PROSITE" id="PS50871">
    <property type="entry name" value="C1Q"/>
    <property type="match status" value="1"/>
</dbReference>
<dbReference type="SUPFAM" id="SSF49842">
    <property type="entry name" value="TNF-like"/>
    <property type="match status" value="1"/>
</dbReference>
<evidence type="ECO:0000256" key="1">
    <source>
        <dbReference type="ARBA" id="ARBA00004613"/>
    </source>
</evidence>
<comment type="caution">
    <text evidence="5">The sequence shown here is derived from an EMBL/GenBank/DDBJ whole genome shotgun (WGS) entry which is preliminary data.</text>
</comment>
<dbReference type="GO" id="GO:0005576">
    <property type="term" value="C:extracellular region"/>
    <property type="evidence" value="ECO:0007669"/>
    <property type="project" value="UniProtKB-SubCell"/>
</dbReference>
<sequence length="128" mass="14029">MSNHTDNLGIHRTIIFDEIIANVGNAYNGKTGLFSVPVSGHYVMSLVFNAGLQTPSFQRYLEVVSNGVALGDVLLDSSSSRYASATKVWVFFLERGSEVFVRTTSYGDGNDIHGHLHSMLTGWLLYAV</sequence>
<dbReference type="InterPro" id="IPR001073">
    <property type="entry name" value="C1q_dom"/>
</dbReference>
<keyword evidence="6" id="KW-1185">Reference proteome</keyword>
<evidence type="ECO:0000256" key="2">
    <source>
        <dbReference type="ARBA" id="ARBA00022525"/>
    </source>
</evidence>